<reference evidence="2 3" key="1">
    <citation type="journal article" date="2021" name="Res Sq">
        <title>Streptomyces Pimoensis sp. nov., Isolated From the Taklimakan Desert in Xinjiang, China.</title>
        <authorList>
            <person name="Zhang P."/>
            <person name="Luo X."/>
            <person name="Luo X."/>
            <person name="Liu Z."/>
            <person name="Xia Z."/>
            <person name="Wan C."/>
            <person name="zhang L."/>
        </authorList>
    </citation>
    <scope>NUCLEOTIDE SEQUENCE [LARGE SCALE GENOMIC DNA]</scope>
    <source>
        <strain evidence="2 3">TRM75549</strain>
    </source>
</reference>
<protein>
    <submittedName>
        <fullName evidence="2">DUF1508 domain-containing protein</fullName>
    </submittedName>
</protein>
<sequence>MHGTRCYIDIGADGTYSWRLTATNGRVIAVGARTYRNHDDCRTAFERLCAEVTEMPGAVHHTSGGSGWVWRLRDPSGGALAVSARAYERHSTCQAAYDRFRALLAGHGSGGPIVWGESE</sequence>
<evidence type="ECO:0000313" key="3">
    <source>
        <dbReference type="Proteomes" id="UP001567537"/>
    </source>
</evidence>
<dbReference type="Gene3D" id="2.30.29.80">
    <property type="match status" value="1"/>
</dbReference>
<feature type="domain" description="DUF1508" evidence="1">
    <location>
        <begin position="13"/>
        <end position="45"/>
    </location>
</feature>
<evidence type="ECO:0000259" key="1">
    <source>
        <dbReference type="Pfam" id="PF07411"/>
    </source>
</evidence>
<evidence type="ECO:0000313" key="2">
    <source>
        <dbReference type="EMBL" id="MEZ3177599.1"/>
    </source>
</evidence>
<name>A0ABV4ISE8_9ACTN</name>
<organism evidence="2 3">
    <name type="scientific">Streptomyces pimonensis</name>
    <dbReference type="NCBI Taxonomy" id="2860288"/>
    <lineage>
        <taxon>Bacteria</taxon>
        <taxon>Bacillati</taxon>
        <taxon>Actinomycetota</taxon>
        <taxon>Actinomycetes</taxon>
        <taxon>Kitasatosporales</taxon>
        <taxon>Streptomycetaceae</taxon>
        <taxon>Streptomyces</taxon>
    </lineage>
</organism>
<accession>A0ABV4ISE8</accession>
<dbReference type="Pfam" id="PF07411">
    <property type="entry name" value="DUF1508"/>
    <property type="match status" value="1"/>
</dbReference>
<keyword evidence="3" id="KW-1185">Reference proteome</keyword>
<dbReference type="InterPro" id="IPR010879">
    <property type="entry name" value="DUF1508"/>
</dbReference>
<comment type="caution">
    <text evidence="2">The sequence shown here is derived from an EMBL/GenBank/DDBJ whole genome shotgun (WGS) entry which is preliminary data.</text>
</comment>
<dbReference type="SUPFAM" id="SSF160113">
    <property type="entry name" value="YegP-like"/>
    <property type="match status" value="2"/>
</dbReference>
<dbReference type="EMBL" id="JAHWZY010000001">
    <property type="protein sequence ID" value="MEZ3177599.1"/>
    <property type="molecule type" value="Genomic_DNA"/>
</dbReference>
<dbReference type="Proteomes" id="UP001567537">
    <property type="component" value="Unassembled WGS sequence"/>
</dbReference>
<dbReference type="InterPro" id="IPR036913">
    <property type="entry name" value="YegP-like_sf"/>
</dbReference>
<proteinExistence type="predicted"/>
<gene>
    <name evidence="2" type="ORF">KYY02_02385</name>
</gene>